<dbReference type="OrthoDB" id="29098at2759"/>
<dbReference type="PANTHER" id="PTHR13383:SF11">
    <property type="entry name" value="RIBONUCLEASE H2 SUBUNIT B"/>
    <property type="match status" value="1"/>
</dbReference>
<gene>
    <name evidence="2" type="ORF">ACHHYP_20384</name>
</gene>
<sequence length="305" mass="33346">MAAKTRVVLVADAAKEIRDGKLGRFVRDAHAHPVLTFMRWRQRQSPRFVAKGHGKLYEIQRLQDDRSLFAPGNVVLQDGSVLLVTPMDPTFVLLEALASWKRKDQYCTVHDVMETSGVDMTGVDRWTFDAIARVCDTSDDGGDVSDLSIRANASKIQSFLRLKADRLVAAHKAAATTPAEQAAFSSGFQLPPTAGSTPAITTAAAQTDDNDDRHLQFALLTLSEYVDAFYLHPLIESYGLPLDSWDKEKKTDTRPKAAADLAAKYDCRQSSATKRPAPAPAAKTSKKKTVDTSGMKSIASFFGAK</sequence>
<organism evidence="2 3">
    <name type="scientific">Achlya hypogyna</name>
    <name type="common">Oomycete</name>
    <name type="synonym">Protoachlya hypogyna</name>
    <dbReference type="NCBI Taxonomy" id="1202772"/>
    <lineage>
        <taxon>Eukaryota</taxon>
        <taxon>Sar</taxon>
        <taxon>Stramenopiles</taxon>
        <taxon>Oomycota</taxon>
        <taxon>Saprolegniomycetes</taxon>
        <taxon>Saprolegniales</taxon>
        <taxon>Achlyaceae</taxon>
        <taxon>Achlya</taxon>
    </lineage>
</organism>
<feature type="compositionally biased region" description="Low complexity" evidence="1">
    <location>
        <begin position="270"/>
        <end position="283"/>
    </location>
</feature>
<dbReference type="Gene3D" id="1.10.20.120">
    <property type="match status" value="1"/>
</dbReference>
<dbReference type="InterPro" id="IPR040456">
    <property type="entry name" value="RNase_H2_suB"/>
</dbReference>
<proteinExistence type="predicted"/>
<feature type="region of interest" description="Disordered" evidence="1">
    <location>
        <begin position="267"/>
        <end position="293"/>
    </location>
</feature>
<accession>A0A1V9YP09</accession>
<evidence type="ECO:0000256" key="1">
    <source>
        <dbReference type="SAM" id="MobiDB-lite"/>
    </source>
</evidence>
<evidence type="ECO:0000313" key="2">
    <source>
        <dbReference type="EMBL" id="OQR87390.1"/>
    </source>
</evidence>
<dbReference type="Proteomes" id="UP000243579">
    <property type="component" value="Unassembled WGS sequence"/>
</dbReference>
<dbReference type="EMBL" id="JNBR01001444">
    <property type="protein sequence ID" value="OQR87390.1"/>
    <property type="molecule type" value="Genomic_DNA"/>
</dbReference>
<dbReference type="AlphaFoldDB" id="A0A1V9YP09"/>
<comment type="caution">
    <text evidence="2">The sequence shown here is derived from an EMBL/GenBank/DDBJ whole genome shotgun (WGS) entry which is preliminary data.</text>
</comment>
<protein>
    <submittedName>
        <fullName evidence="2">Uncharacterized protein</fullName>
    </submittedName>
</protein>
<name>A0A1V9YP09_ACHHY</name>
<dbReference type="GO" id="GO:0032299">
    <property type="term" value="C:ribonuclease H2 complex"/>
    <property type="evidence" value="ECO:0007669"/>
    <property type="project" value="InterPro"/>
</dbReference>
<dbReference type="GO" id="GO:0006401">
    <property type="term" value="P:RNA catabolic process"/>
    <property type="evidence" value="ECO:0007669"/>
    <property type="project" value="TreeGrafter"/>
</dbReference>
<keyword evidence="3" id="KW-1185">Reference proteome</keyword>
<reference evidence="2 3" key="1">
    <citation type="journal article" date="2014" name="Genome Biol. Evol.">
        <title>The secreted proteins of Achlya hypogyna and Thraustotheca clavata identify the ancestral oomycete secretome and reveal gene acquisitions by horizontal gene transfer.</title>
        <authorList>
            <person name="Misner I."/>
            <person name="Blouin N."/>
            <person name="Leonard G."/>
            <person name="Richards T.A."/>
            <person name="Lane C.E."/>
        </authorList>
    </citation>
    <scope>NUCLEOTIDE SEQUENCE [LARGE SCALE GENOMIC DNA]</scope>
    <source>
        <strain evidence="2 3">ATCC 48635</strain>
    </source>
</reference>
<dbReference type="STRING" id="1202772.A0A1V9YP09"/>
<evidence type="ECO:0000313" key="3">
    <source>
        <dbReference type="Proteomes" id="UP000243579"/>
    </source>
</evidence>
<dbReference type="GO" id="GO:0005654">
    <property type="term" value="C:nucleoplasm"/>
    <property type="evidence" value="ECO:0007669"/>
    <property type="project" value="TreeGrafter"/>
</dbReference>
<dbReference type="PANTHER" id="PTHR13383">
    <property type="entry name" value="RIBONUCLEASE H2 SUBUNIT B"/>
    <property type="match status" value="1"/>
</dbReference>